<keyword evidence="2" id="KW-1185">Reference proteome</keyword>
<dbReference type="EMBL" id="OU503058">
    <property type="protein sequence ID" value="CAI9787826.1"/>
    <property type="molecule type" value="Genomic_DNA"/>
</dbReference>
<dbReference type="AlphaFoldDB" id="A0AAD2EH22"/>
<reference evidence="1" key="1">
    <citation type="submission" date="2023-05" db="EMBL/GenBank/DDBJ databases">
        <authorList>
            <person name="Huff M."/>
        </authorList>
    </citation>
    <scope>NUCLEOTIDE SEQUENCE</scope>
</reference>
<sequence length="107" mass="11959">MRIHNSISSPSMLSNVGQIMNILSLDGAGHYAWLLVVDEILRTNSTPCSFLAIKHPKNSGEVIHIPNFQKTATKSISCYKTAKNAQYNEHNTVHCFPVLSIKHDKRV</sequence>
<dbReference type="Proteomes" id="UP000834106">
    <property type="component" value="Chromosome 23"/>
</dbReference>
<evidence type="ECO:0000313" key="2">
    <source>
        <dbReference type="Proteomes" id="UP000834106"/>
    </source>
</evidence>
<accession>A0AAD2EH22</accession>
<name>A0AAD2EH22_9LAMI</name>
<proteinExistence type="predicted"/>
<protein>
    <submittedName>
        <fullName evidence="1">Uncharacterized protein</fullName>
    </submittedName>
</protein>
<gene>
    <name evidence="1" type="ORF">FPE_LOCUS35256</name>
</gene>
<evidence type="ECO:0000313" key="1">
    <source>
        <dbReference type="EMBL" id="CAI9787826.1"/>
    </source>
</evidence>
<organism evidence="1 2">
    <name type="scientific">Fraxinus pennsylvanica</name>
    <dbReference type="NCBI Taxonomy" id="56036"/>
    <lineage>
        <taxon>Eukaryota</taxon>
        <taxon>Viridiplantae</taxon>
        <taxon>Streptophyta</taxon>
        <taxon>Embryophyta</taxon>
        <taxon>Tracheophyta</taxon>
        <taxon>Spermatophyta</taxon>
        <taxon>Magnoliopsida</taxon>
        <taxon>eudicotyledons</taxon>
        <taxon>Gunneridae</taxon>
        <taxon>Pentapetalae</taxon>
        <taxon>asterids</taxon>
        <taxon>lamiids</taxon>
        <taxon>Lamiales</taxon>
        <taxon>Oleaceae</taxon>
        <taxon>Oleeae</taxon>
        <taxon>Fraxinus</taxon>
    </lineage>
</organism>